<keyword evidence="5" id="KW-0966">Cell projection</keyword>
<evidence type="ECO:0000256" key="5">
    <source>
        <dbReference type="ARBA" id="ARBA00023273"/>
    </source>
</evidence>
<evidence type="ECO:0000313" key="8">
    <source>
        <dbReference type="EMBL" id="HJG11099.1"/>
    </source>
</evidence>
<protein>
    <submittedName>
        <fullName evidence="8">DUF1573 domain-containing protein</fullName>
    </submittedName>
</protein>
<dbReference type="PANTHER" id="PTHR37833">
    <property type="entry name" value="LIPOPROTEIN-RELATED"/>
    <property type="match status" value="1"/>
</dbReference>
<comment type="subcellular location">
    <subcellularLocation>
        <location evidence="1">Cell projection</location>
        <location evidence="1">Cilium</location>
    </subcellularLocation>
    <subcellularLocation>
        <location evidence="2">Cytoplasm</location>
    </subcellularLocation>
</comment>
<feature type="domain" description="HYDIN/VesB/CFA65-like Ig-like" evidence="7">
    <location>
        <begin position="256"/>
        <end position="349"/>
    </location>
</feature>
<dbReference type="Pfam" id="PF07610">
    <property type="entry name" value="DUF1573"/>
    <property type="match status" value="1"/>
</dbReference>
<dbReference type="InterPro" id="IPR053879">
    <property type="entry name" value="HYDIN_VesB_CFA65-like_Ig"/>
</dbReference>
<evidence type="ECO:0000259" key="7">
    <source>
        <dbReference type="Pfam" id="PF22544"/>
    </source>
</evidence>
<feature type="signal peptide" evidence="6">
    <location>
        <begin position="1"/>
        <end position="21"/>
    </location>
</feature>
<feature type="chain" id="PRO_5036874508" evidence="6">
    <location>
        <begin position="22"/>
        <end position="358"/>
    </location>
</feature>
<sequence>MMKRFISALVVLLYPIISVCAQQQGRAVLRFDATTWDFGHISEAGGKVSHTFHFTNRHTSPIVIEEVISTCGCAVPVYSKQPIKPGNAGTITVTFDPKGRTNFFSKSIRVIANSGQSVNTLWVKGTINTISSIEDEYPYSLSSDILVDKMTLSYEQLQHNGRSKQQDIRIYNRSDKMVKLSYLLLDKSGCLSISMPSSLQGRSYATMKITASPLKGFYGTFKDKIIISANSVHSSPLQIFGIVIDDMRKVSAATAPRMKCSQSYFNLGSISLKKHIQRKIKVTNEGANPLIVRKIECPEFVSTNIRGEKVLKQNECLEVLFELNVLSSNQPFDAKVKLITNDAHQPVHTVIFEGEMGK</sequence>
<dbReference type="Proteomes" id="UP000747074">
    <property type="component" value="Unassembled WGS sequence"/>
</dbReference>
<keyword evidence="4" id="KW-0969">Cilium</keyword>
<dbReference type="GO" id="GO:0005737">
    <property type="term" value="C:cytoplasm"/>
    <property type="evidence" value="ECO:0007669"/>
    <property type="project" value="UniProtKB-SubCell"/>
</dbReference>
<keyword evidence="6" id="KW-0732">Signal</keyword>
<dbReference type="EMBL" id="DYVL01000055">
    <property type="protein sequence ID" value="HJG11099.1"/>
    <property type="molecule type" value="Genomic_DNA"/>
</dbReference>
<dbReference type="InterPro" id="IPR011467">
    <property type="entry name" value="DUF1573"/>
</dbReference>
<evidence type="ECO:0000256" key="3">
    <source>
        <dbReference type="ARBA" id="ARBA00022490"/>
    </source>
</evidence>
<reference evidence="8" key="2">
    <citation type="submission" date="2021-09" db="EMBL/GenBank/DDBJ databases">
        <authorList>
            <person name="Gilroy R."/>
        </authorList>
    </citation>
    <scope>NUCLEOTIDE SEQUENCE</scope>
    <source>
        <strain evidence="8">CHK154-13316</strain>
    </source>
</reference>
<organism evidence="8 9">
    <name type="scientific">Bacteroides xylanisolvens</name>
    <dbReference type="NCBI Taxonomy" id="371601"/>
    <lineage>
        <taxon>Bacteria</taxon>
        <taxon>Pseudomonadati</taxon>
        <taxon>Bacteroidota</taxon>
        <taxon>Bacteroidia</taxon>
        <taxon>Bacteroidales</taxon>
        <taxon>Bacteroidaceae</taxon>
        <taxon>Bacteroides</taxon>
    </lineage>
</organism>
<evidence type="ECO:0000256" key="1">
    <source>
        <dbReference type="ARBA" id="ARBA00004138"/>
    </source>
</evidence>
<evidence type="ECO:0000313" key="9">
    <source>
        <dbReference type="Proteomes" id="UP000747074"/>
    </source>
</evidence>
<dbReference type="InterPro" id="IPR013783">
    <property type="entry name" value="Ig-like_fold"/>
</dbReference>
<evidence type="ECO:0000256" key="4">
    <source>
        <dbReference type="ARBA" id="ARBA00023069"/>
    </source>
</evidence>
<evidence type="ECO:0000256" key="2">
    <source>
        <dbReference type="ARBA" id="ARBA00004496"/>
    </source>
</evidence>
<dbReference type="PANTHER" id="PTHR37833:SF1">
    <property type="entry name" value="SIGNAL PEPTIDE PROTEIN"/>
    <property type="match status" value="1"/>
</dbReference>
<dbReference type="Gene3D" id="2.60.40.10">
    <property type="entry name" value="Immunoglobulins"/>
    <property type="match status" value="2"/>
</dbReference>
<name>A0A921I569_9BACE</name>
<keyword evidence="3" id="KW-0963">Cytoplasm</keyword>
<proteinExistence type="predicted"/>
<dbReference type="AlphaFoldDB" id="A0A921I569"/>
<accession>A0A921I569</accession>
<comment type="caution">
    <text evidence="8">The sequence shown here is derived from an EMBL/GenBank/DDBJ whole genome shotgun (WGS) entry which is preliminary data.</text>
</comment>
<dbReference type="Pfam" id="PF22544">
    <property type="entry name" value="HYDIN_VesB_CFA65-like_Ig"/>
    <property type="match status" value="1"/>
</dbReference>
<gene>
    <name evidence="8" type="ORF">K8V07_04150</name>
</gene>
<reference evidence="8" key="1">
    <citation type="journal article" date="2021" name="PeerJ">
        <title>Extensive microbial diversity within the chicken gut microbiome revealed by metagenomics and culture.</title>
        <authorList>
            <person name="Gilroy R."/>
            <person name="Ravi A."/>
            <person name="Getino M."/>
            <person name="Pursley I."/>
            <person name="Horton D.L."/>
            <person name="Alikhan N.F."/>
            <person name="Baker D."/>
            <person name="Gharbi K."/>
            <person name="Hall N."/>
            <person name="Watson M."/>
            <person name="Adriaenssens E.M."/>
            <person name="Foster-Nyarko E."/>
            <person name="Jarju S."/>
            <person name="Secka A."/>
            <person name="Antonio M."/>
            <person name="Oren A."/>
            <person name="Chaudhuri R.R."/>
            <person name="La Ragione R."/>
            <person name="Hildebrand F."/>
            <person name="Pallen M.J."/>
        </authorList>
    </citation>
    <scope>NUCLEOTIDE SEQUENCE</scope>
    <source>
        <strain evidence="8">CHK154-13316</strain>
    </source>
</reference>
<evidence type="ECO:0000256" key="6">
    <source>
        <dbReference type="SAM" id="SignalP"/>
    </source>
</evidence>